<evidence type="ECO:0000313" key="2">
    <source>
        <dbReference type="WBParaSite" id="ES5_v2.g16812.t1"/>
    </source>
</evidence>
<accession>A0AC34FHJ3</accession>
<dbReference type="WBParaSite" id="ES5_v2.g16812.t1">
    <property type="protein sequence ID" value="ES5_v2.g16812.t1"/>
    <property type="gene ID" value="ES5_v2.g16812"/>
</dbReference>
<proteinExistence type="predicted"/>
<sequence>MKRGEENKMVQEIEMDVPTSAVSKLLFCRKKCFKTDRFWIIFWRHQDDTFGITNGETRIYEKKISVAERRELVGNVSASLLTDKWRKIFEDHAFTLVFKEDELEDDEVEVEMAHGSVTLERIKEPWHIADLVCDMVDDYMTKSKKDNEAKNKENAEKIREIGQKRRILYPKYQLIGVYQIQYQLIKNAINC</sequence>
<dbReference type="Proteomes" id="UP000887579">
    <property type="component" value="Unplaced"/>
</dbReference>
<organism evidence="1 2">
    <name type="scientific">Panagrolaimus sp. ES5</name>
    <dbReference type="NCBI Taxonomy" id="591445"/>
    <lineage>
        <taxon>Eukaryota</taxon>
        <taxon>Metazoa</taxon>
        <taxon>Ecdysozoa</taxon>
        <taxon>Nematoda</taxon>
        <taxon>Chromadorea</taxon>
        <taxon>Rhabditida</taxon>
        <taxon>Tylenchina</taxon>
        <taxon>Panagrolaimomorpha</taxon>
        <taxon>Panagrolaimoidea</taxon>
        <taxon>Panagrolaimidae</taxon>
        <taxon>Panagrolaimus</taxon>
    </lineage>
</organism>
<reference evidence="2" key="1">
    <citation type="submission" date="2022-11" db="UniProtKB">
        <authorList>
            <consortium name="WormBaseParasite"/>
        </authorList>
    </citation>
    <scope>IDENTIFICATION</scope>
</reference>
<evidence type="ECO:0000313" key="1">
    <source>
        <dbReference type="Proteomes" id="UP000887579"/>
    </source>
</evidence>
<protein>
    <submittedName>
        <fullName evidence="2">Uncharacterized protein</fullName>
    </submittedName>
</protein>
<name>A0AC34FHJ3_9BILA</name>